<name>A0A0R3WRL8_HYDTA</name>
<evidence type="ECO:0000313" key="4">
    <source>
        <dbReference type="EMBL" id="VDM22541.1"/>
    </source>
</evidence>
<gene>
    <name evidence="4" type="ORF">TTAC_LOCUS3393</name>
</gene>
<dbReference type="Proteomes" id="UP000274429">
    <property type="component" value="Unassembled WGS sequence"/>
</dbReference>
<sequence length="453" mass="50998">MFLLFCILTSAIRLRCSNLFEKSTLCRLGKNFRSRRFHNIFLLCAISSVVVSSALNGNISHQDLIGLGLVLVSIDWSFIPSLIRISLTVPMSGYSHFDREKYLKLRSEEAANFFSTMDNVVVDHFLKLLLLNIATFSLLPVLTRINFANSPQNALFFDFRMSQFILKESSRVRSESESAPSRCDTSPFQPVYSANRRAAYLWMAAVLVVLNAIIAGHSIARSAYLDGFPKLMDNYLCFMNAWLCIGSYLVLVTCMCRLRHILAFDCSCEICIKSHPRRSRMRSDSDSVKVLLPNVVFNMSSNLPSLKAVIETPLCSKPDGQNQHHSDGDNEADEGEHTISAISSKLECTMKAPAEDSDVISALSDAEVLQLIREGRLKTRDLETVMKSLPRAVALRRQDLATRINSPHSIDCIPFANYDYRPVMGQCCEEVRGRRPNSLPNRLLFFGIVCLRN</sequence>
<dbReference type="InterPro" id="IPR002202">
    <property type="entry name" value="HMG_CoA_Rdtase"/>
</dbReference>
<dbReference type="PANTHER" id="PTHR10572">
    <property type="entry name" value="3-HYDROXY-3-METHYLGLUTARYL-COENZYME A REDUCTASE"/>
    <property type="match status" value="1"/>
</dbReference>
<dbReference type="InterPro" id="IPR023282">
    <property type="entry name" value="HMG_CoA_Rdtase_N"/>
</dbReference>
<feature type="transmembrane region" description="Helical" evidence="3">
    <location>
        <begin position="232"/>
        <end position="251"/>
    </location>
</feature>
<feature type="transmembrane region" description="Helical" evidence="3">
    <location>
        <begin position="64"/>
        <end position="83"/>
    </location>
</feature>
<dbReference type="OrthoDB" id="6270429at2759"/>
<evidence type="ECO:0000256" key="2">
    <source>
        <dbReference type="SAM" id="MobiDB-lite"/>
    </source>
</evidence>
<evidence type="ECO:0000313" key="5">
    <source>
        <dbReference type="Proteomes" id="UP000274429"/>
    </source>
</evidence>
<accession>A0A0R3WRL8</accession>
<keyword evidence="3" id="KW-1133">Transmembrane helix</keyword>
<feature type="transmembrane region" description="Helical" evidence="3">
    <location>
        <begin position="124"/>
        <end position="142"/>
    </location>
</feature>
<dbReference type="AlphaFoldDB" id="A0A0R3WRL8"/>
<comment type="pathway">
    <text evidence="1">Metabolic intermediate biosynthesis; (R)-mevalonate biosynthesis; (R)-mevalonate from acetyl-CoA: step 3/3.</text>
</comment>
<feature type="transmembrane region" description="Helical" evidence="3">
    <location>
        <begin position="199"/>
        <end position="220"/>
    </location>
</feature>
<dbReference type="EMBL" id="UYWX01002369">
    <property type="protein sequence ID" value="VDM22541.1"/>
    <property type="molecule type" value="Genomic_DNA"/>
</dbReference>
<dbReference type="STRING" id="6205.A0A0R3WRL8"/>
<evidence type="ECO:0000256" key="1">
    <source>
        <dbReference type="ARBA" id="ARBA00005084"/>
    </source>
</evidence>
<feature type="transmembrane region" description="Helical" evidence="3">
    <location>
        <begin position="40"/>
        <end position="57"/>
    </location>
</feature>
<reference evidence="6" key="1">
    <citation type="submission" date="2017-02" db="UniProtKB">
        <authorList>
            <consortium name="WormBaseParasite"/>
        </authorList>
    </citation>
    <scope>IDENTIFICATION</scope>
</reference>
<dbReference type="SUPFAM" id="SSF56542">
    <property type="entry name" value="Substrate-binding domain of HMG-CoA reductase"/>
    <property type="match status" value="1"/>
</dbReference>
<proteinExistence type="predicted"/>
<evidence type="ECO:0000256" key="3">
    <source>
        <dbReference type="SAM" id="Phobius"/>
    </source>
</evidence>
<keyword evidence="3" id="KW-0812">Transmembrane</keyword>
<organism evidence="6">
    <name type="scientific">Hydatigena taeniaeformis</name>
    <name type="common">Feline tapeworm</name>
    <name type="synonym">Taenia taeniaeformis</name>
    <dbReference type="NCBI Taxonomy" id="6205"/>
    <lineage>
        <taxon>Eukaryota</taxon>
        <taxon>Metazoa</taxon>
        <taxon>Spiralia</taxon>
        <taxon>Lophotrochozoa</taxon>
        <taxon>Platyhelminthes</taxon>
        <taxon>Cestoda</taxon>
        <taxon>Eucestoda</taxon>
        <taxon>Cyclophyllidea</taxon>
        <taxon>Taeniidae</taxon>
        <taxon>Hydatigera</taxon>
    </lineage>
</organism>
<evidence type="ECO:0000313" key="6">
    <source>
        <dbReference type="WBParaSite" id="TTAC_0000340801-mRNA-1"/>
    </source>
</evidence>
<dbReference type="InterPro" id="IPR009029">
    <property type="entry name" value="HMG_CoA_Rdtase_sub-bd_dom_sf"/>
</dbReference>
<dbReference type="GO" id="GO:0004420">
    <property type="term" value="F:hydroxymethylglutaryl-CoA reductase (NADPH) activity"/>
    <property type="evidence" value="ECO:0007669"/>
    <property type="project" value="InterPro"/>
</dbReference>
<keyword evidence="3" id="KW-0472">Membrane</keyword>
<dbReference type="PROSITE" id="PS50065">
    <property type="entry name" value="HMG_COA_REDUCTASE_4"/>
    <property type="match status" value="1"/>
</dbReference>
<feature type="region of interest" description="Disordered" evidence="2">
    <location>
        <begin position="317"/>
        <end position="336"/>
    </location>
</feature>
<dbReference type="WBParaSite" id="TTAC_0000340801-mRNA-1">
    <property type="protein sequence ID" value="TTAC_0000340801-mRNA-1"/>
    <property type="gene ID" value="TTAC_0000340801"/>
</dbReference>
<protein>
    <submittedName>
        <fullName evidence="6">G protein-coupled receptor</fullName>
    </submittedName>
</protein>
<dbReference type="PANTHER" id="PTHR10572:SF24">
    <property type="entry name" value="3-HYDROXY-3-METHYLGLUTARYL-COENZYME A REDUCTASE"/>
    <property type="match status" value="1"/>
</dbReference>
<dbReference type="GO" id="GO:0015936">
    <property type="term" value="P:coenzyme A metabolic process"/>
    <property type="evidence" value="ECO:0007669"/>
    <property type="project" value="InterPro"/>
</dbReference>
<dbReference type="Gene3D" id="1.10.3270.10">
    <property type="entry name" value="HMGR, N-terminal domain"/>
    <property type="match status" value="1"/>
</dbReference>
<keyword evidence="5" id="KW-1185">Reference proteome</keyword>
<reference evidence="4 5" key="2">
    <citation type="submission" date="2018-11" db="EMBL/GenBank/DDBJ databases">
        <authorList>
            <consortium name="Pathogen Informatics"/>
        </authorList>
    </citation>
    <scope>NUCLEOTIDE SEQUENCE [LARGE SCALE GENOMIC DNA]</scope>
</reference>